<dbReference type="EMBL" id="JBHSIW010000024">
    <property type="protein sequence ID" value="MFC4905109.1"/>
    <property type="molecule type" value="Genomic_DNA"/>
</dbReference>
<keyword evidence="2" id="KW-1185">Reference proteome</keyword>
<evidence type="ECO:0000313" key="1">
    <source>
        <dbReference type="EMBL" id="MFC4905109.1"/>
    </source>
</evidence>
<accession>A0ABV9TM86</accession>
<gene>
    <name evidence="1" type="ORF">ACFPCS_16185</name>
</gene>
<dbReference type="RefSeq" id="WP_277551283.1">
    <property type="nucleotide sequence ID" value="NZ_JARAMH010000008.1"/>
</dbReference>
<comment type="caution">
    <text evidence="1">The sequence shown here is derived from an EMBL/GenBank/DDBJ whole genome shotgun (WGS) entry which is preliminary data.</text>
</comment>
<sequence length="57" mass="6355">MEVWIGGLIRHRGVVEESAPTLGVVWIREHGTGLRLLIDLGEPGVRLRRCDSPQAPR</sequence>
<organism evidence="1 2">
    <name type="scientific">Kocuria oceani</name>
    <dbReference type="NCBI Taxonomy" id="988827"/>
    <lineage>
        <taxon>Bacteria</taxon>
        <taxon>Bacillati</taxon>
        <taxon>Actinomycetota</taxon>
        <taxon>Actinomycetes</taxon>
        <taxon>Micrococcales</taxon>
        <taxon>Micrococcaceae</taxon>
        <taxon>Kocuria</taxon>
    </lineage>
</organism>
<reference evidence="2" key="1">
    <citation type="journal article" date="2019" name="Int. J. Syst. Evol. Microbiol.">
        <title>The Global Catalogue of Microorganisms (GCM) 10K type strain sequencing project: providing services to taxonomists for standard genome sequencing and annotation.</title>
        <authorList>
            <consortium name="The Broad Institute Genomics Platform"/>
            <consortium name="The Broad Institute Genome Sequencing Center for Infectious Disease"/>
            <person name="Wu L."/>
            <person name="Ma J."/>
        </authorList>
    </citation>
    <scope>NUCLEOTIDE SEQUENCE [LARGE SCALE GENOMIC DNA]</scope>
    <source>
        <strain evidence="2">CGMCC 4.6946</strain>
    </source>
</reference>
<dbReference type="Proteomes" id="UP001595797">
    <property type="component" value="Unassembled WGS sequence"/>
</dbReference>
<protein>
    <submittedName>
        <fullName evidence="1">Uncharacterized protein</fullName>
    </submittedName>
</protein>
<evidence type="ECO:0000313" key="2">
    <source>
        <dbReference type="Proteomes" id="UP001595797"/>
    </source>
</evidence>
<proteinExistence type="predicted"/>
<name>A0ABV9TM86_9MICC</name>